<dbReference type="InParanoid" id="A0A1Q3BYB6"/>
<proteinExistence type="predicted"/>
<keyword evidence="2" id="KW-1185">Reference proteome</keyword>
<evidence type="ECO:0000313" key="1">
    <source>
        <dbReference type="EMBL" id="GAV72753.1"/>
    </source>
</evidence>
<sequence length="108" mass="12588">DHPLKKALHRPHTSRKIIHWSIKLSELEIHYKPRPTIKAQVLADFVVKCTIPDDHTKMSPLVLFLGNYLWMDLCVRVAADQVLFCQRLMDSSYIVCFTVIVQVFKQRG</sequence>
<evidence type="ECO:0000313" key="2">
    <source>
        <dbReference type="Proteomes" id="UP000187406"/>
    </source>
</evidence>
<name>A0A1Q3BYB6_CEPFO</name>
<feature type="non-terminal residue" evidence="1">
    <location>
        <position position="1"/>
    </location>
</feature>
<evidence type="ECO:0008006" key="3">
    <source>
        <dbReference type="Google" id="ProtNLM"/>
    </source>
</evidence>
<comment type="caution">
    <text evidence="1">The sequence shown here is derived from an EMBL/GenBank/DDBJ whole genome shotgun (WGS) entry which is preliminary data.</text>
</comment>
<protein>
    <recommendedName>
        <fullName evidence="3">Reverse transcriptase RNase H-like domain-containing protein</fullName>
    </recommendedName>
</protein>
<organism evidence="1 2">
    <name type="scientific">Cephalotus follicularis</name>
    <name type="common">Albany pitcher plant</name>
    <dbReference type="NCBI Taxonomy" id="3775"/>
    <lineage>
        <taxon>Eukaryota</taxon>
        <taxon>Viridiplantae</taxon>
        <taxon>Streptophyta</taxon>
        <taxon>Embryophyta</taxon>
        <taxon>Tracheophyta</taxon>
        <taxon>Spermatophyta</taxon>
        <taxon>Magnoliopsida</taxon>
        <taxon>eudicotyledons</taxon>
        <taxon>Gunneridae</taxon>
        <taxon>Pentapetalae</taxon>
        <taxon>rosids</taxon>
        <taxon>fabids</taxon>
        <taxon>Oxalidales</taxon>
        <taxon>Cephalotaceae</taxon>
        <taxon>Cephalotus</taxon>
    </lineage>
</organism>
<reference evidence="2" key="1">
    <citation type="submission" date="2016-04" db="EMBL/GenBank/DDBJ databases">
        <title>Cephalotus genome sequencing.</title>
        <authorList>
            <person name="Fukushima K."/>
            <person name="Hasebe M."/>
            <person name="Fang X."/>
        </authorList>
    </citation>
    <scope>NUCLEOTIDE SEQUENCE [LARGE SCALE GENOMIC DNA]</scope>
    <source>
        <strain evidence="2">cv. St1</strain>
    </source>
</reference>
<dbReference type="EMBL" id="BDDD01001039">
    <property type="protein sequence ID" value="GAV72753.1"/>
    <property type="molecule type" value="Genomic_DNA"/>
</dbReference>
<accession>A0A1Q3BYB6</accession>
<dbReference type="Proteomes" id="UP000187406">
    <property type="component" value="Unassembled WGS sequence"/>
</dbReference>
<dbReference type="AlphaFoldDB" id="A0A1Q3BYB6"/>
<dbReference type="OrthoDB" id="6772096at2759"/>
<gene>
    <name evidence="1" type="ORF">CFOL_v3_16241</name>
</gene>